<evidence type="ECO:0000256" key="6">
    <source>
        <dbReference type="RuleBase" id="RU368036"/>
    </source>
</evidence>
<evidence type="ECO:0000313" key="9">
    <source>
        <dbReference type="Proteomes" id="UP000638648"/>
    </source>
</evidence>
<keyword evidence="6 8" id="KW-0378">Hydrolase</keyword>
<accession>A0A927N401</accession>
<comment type="catalytic activity">
    <reaction evidence="3 6">
        <text>an N-terminal (5-L-glutamyl)-[peptide] + an alpha-amino acid = 5-L-glutamyl amino acid + an N-terminal L-alpha-aminoacyl-[peptide]</text>
        <dbReference type="Rhea" id="RHEA:23904"/>
        <dbReference type="Rhea" id="RHEA-COMP:9780"/>
        <dbReference type="Rhea" id="RHEA-COMP:9795"/>
        <dbReference type="ChEBI" id="CHEBI:77644"/>
        <dbReference type="ChEBI" id="CHEBI:78597"/>
        <dbReference type="ChEBI" id="CHEBI:78599"/>
        <dbReference type="ChEBI" id="CHEBI:78608"/>
        <dbReference type="EC" id="2.3.2.2"/>
    </reaction>
</comment>
<comment type="similarity">
    <text evidence="6">Belongs to the gamma-glutamyltransferase family.</text>
</comment>
<dbReference type="SUPFAM" id="SSF56235">
    <property type="entry name" value="N-terminal nucleophile aminohydrolases (Ntn hydrolases)"/>
    <property type="match status" value="1"/>
</dbReference>
<dbReference type="GO" id="GO:0103068">
    <property type="term" value="F:leukotriene C4 gamma-glutamyl transferase activity"/>
    <property type="evidence" value="ECO:0007669"/>
    <property type="project" value="UniProtKB-EC"/>
</dbReference>
<evidence type="ECO:0000256" key="3">
    <source>
        <dbReference type="ARBA" id="ARBA00047417"/>
    </source>
</evidence>
<proteinExistence type="inferred from homology"/>
<dbReference type="InterPro" id="IPR052896">
    <property type="entry name" value="GGT-like_enzyme"/>
</dbReference>
<reference evidence="8" key="1">
    <citation type="submission" date="2020-10" db="EMBL/GenBank/DDBJ databases">
        <title>Sequencing the genomes of 1000 actinobacteria strains.</title>
        <authorList>
            <person name="Klenk H.-P."/>
        </authorList>
    </citation>
    <scope>NUCLEOTIDE SEQUENCE</scope>
    <source>
        <strain evidence="8">DSM 45354</strain>
    </source>
</reference>
<dbReference type="GO" id="GO:0006751">
    <property type="term" value="P:glutathione catabolic process"/>
    <property type="evidence" value="ECO:0007669"/>
    <property type="project" value="UniProtKB-UniRule"/>
</dbReference>
<name>A0A927N401_9ACTN</name>
<dbReference type="Proteomes" id="UP000638648">
    <property type="component" value="Unassembled WGS sequence"/>
</dbReference>
<evidence type="ECO:0000256" key="2">
    <source>
        <dbReference type="ARBA" id="ARBA00001089"/>
    </source>
</evidence>
<dbReference type="AlphaFoldDB" id="A0A927N401"/>
<dbReference type="EC" id="2.3.2.2" evidence="6"/>
<comment type="PTM">
    <text evidence="6">Cleaved by autocatalysis into a large and a small subunit.</text>
</comment>
<evidence type="ECO:0000256" key="1">
    <source>
        <dbReference type="ARBA" id="ARBA00001049"/>
    </source>
</evidence>
<feature type="binding site" evidence="5">
    <location>
        <position position="479"/>
    </location>
    <ligand>
        <name>L-glutamate</name>
        <dbReference type="ChEBI" id="CHEBI:29985"/>
    </ligand>
</feature>
<protein>
    <recommendedName>
        <fullName evidence="6">Glutathione hydrolase proenzyme</fullName>
        <ecNumber evidence="6">2.3.2.2</ecNumber>
        <ecNumber evidence="6">3.4.19.13</ecNumber>
    </recommendedName>
    <component>
        <recommendedName>
            <fullName evidence="6">Glutathione hydrolase large chain</fullName>
        </recommendedName>
    </component>
    <component>
        <recommendedName>
            <fullName evidence="6">Glutathione hydrolase small chain</fullName>
        </recommendedName>
    </component>
</protein>
<feature type="region of interest" description="Disordered" evidence="7">
    <location>
        <begin position="1"/>
        <end position="36"/>
    </location>
</feature>
<evidence type="ECO:0000313" key="8">
    <source>
        <dbReference type="EMBL" id="MBE1611317.1"/>
    </source>
</evidence>
<sequence>MSAASTAASQGQEIPRKDPGEVGTPPADSGVVIGHPRADATPFEWSRRRIAPVLAEGGAVASCHPLVTSTGLRILAQGGNAVDAAVGAALVASVVMPEMCGLGGDLFALVHDPAVPNVDGGSVTSFQGSGIAPRAATIEAMRQARDGVRMPSNGPLSVTVPGMVHAYFTLLERHGTKQFAELVQPAVNYAYGHPISPVLISFIRKFTDLLASFPASAKVFLPEGAPPVPGSVFRQTDLARTLETIAAGGPEAFYQGEIAERIGAFMAQVGGALAAADFKDHRTDVSAPISTTYRGHRVFQTCPPSQGLVMLEALNIAENFDLPALGAASPDRPHVLIESIKLAFADRYAYCGDPAFLTSPVEQLLSKDWARERSARIGARAGQEVLAGEFDRGHTTYLCVVDRNGMMVSLIQSVASNFGSGVVAGDTGVVLNNRAQAFSLAPESPNVFAPGKKPMHTLNCYQIADPQGRLVVTGGTPGGDRQPQWNLQTVTGMIDHGFDTQQSIEQPFWFGSSSAGANGRFELALEGRAGQEYAAALADRGHDVSLNGDWSCESGAQIISRDPATGVLAGGSDPRSEGQVIGL</sequence>
<dbReference type="InterPro" id="IPR043138">
    <property type="entry name" value="GGT_lsub"/>
</dbReference>
<gene>
    <name evidence="8" type="ORF">HEB94_008165</name>
</gene>
<dbReference type="EMBL" id="JADBEM010000001">
    <property type="protein sequence ID" value="MBE1611317.1"/>
    <property type="molecule type" value="Genomic_DNA"/>
</dbReference>
<feature type="compositionally biased region" description="Polar residues" evidence="7">
    <location>
        <begin position="1"/>
        <end position="12"/>
    </location>
</feature>
<organism evidence="8 9">
    <name type="scientific">Actinopolymorpha pittospori</name>
    <dbReference type="NCBI Taxonomy" id="648752"/>
    <lineage>
        <taxon>Bacteria</taxon>
        <taxon>Bacillati</taxon>
        <taxon>Actinomycetota</taxon>
        <taxon>Actinomycetes</taxon>
        <taxon>Propionibacteriales</taxon>
        <taxon>Actinopolymorphaceae</taxon>
        <taxon>Actinopolymorpha</taxon>
    </lineage>
</organism>
<dbReference type="InterPro" id="IPR043137">
    <property type="entry name" value="GGT_ssub_C"/>
</dbReference>
<dbReference type="RefSeq" id="WP_192754546.1">
    <property type="nucleotide sequence ID" value="NZ_BAABJL010000042.1"/>
</dbReference>
<dbReference type="InterPro" id="IPR000101">
    <property type="entry name" value="GGT_peptidase"/>
</dbReference>
<evidence type="ECO:0000256" key="7">
    <source>
        <dbReference type="SAM" id="MobiDB-lite"/>
    </source>
</evidence>
<comment type="caution">
    <text evidence="8">The sequence shown here is derived from an EMBL/GenBank/DDBJ whole genome shotgun (WGS) entry which is preliminary data.</text>
</comment>
<evidence type="ECO:0000256" key="5">
    <source>
        <dbReference type="PIRSR" id="PIRSR600101-2"/>
    </source>
</evidence>
<dbReference type="NCBIfam" id="TIGR00066">
    <property type="entry name" value="g_glut_trans"/>
    <property type="match status" value="1"/>
</dbReference>
<dbReference type="Pfam" id="PF01019">
    <property type="entry name" value="G_glu_transpept"/>
    <property type="match status" value="1"/>
</dbReference>
<feature type="region of interest" description="Disordered" evidence="7">
    <location>
        <begin position="564"/>
        <end position="583"/>
    </location>
</feature>
<keyword evidence="6 8" id="KW-0012">Acyltransferase</keyword>
<dbReference type="Gene3D" id="1.10.246.130">
    <property type="match status" value="1"/>
</dbReference>
<dbReference type="GO" id="GO:0006750">
    <property type="term" value="P:glutathione biosynthetic process"/>
    <property type="evidence" value="ECO:0007669"/>
    <property type="project" value="UniProtKB-KW"/>
</dbReference>
<comment type="catalytic activity">
    <reaction evidence="1 6">
        <text>an S-substituted glutathione + H2O = an S-substituted L-cysteinylglycine + L-glutamate</text>
        <dbReference type="Rhea" id="RHEA:59468"/>
        <dbReference type="ChEBI" id="CHEBI:15377"/>
        <dbReference type="ChEBI" id="CHEBI:29985"/>
        <dbReference type="ChEBI" id="CHEBI:90779"/>
        <dbReference type="ChEBI" id="CHEBI:143103"/>
        <dbReference type="EC" id="3.4.19.13"/>
    </reaction>
</comment>
<comment type="catalytic activity">
    <reaction evidence="2 6">
        <text>glutathione + H2O = L-cysteinylglycine + L-glutamate</text>
        <dbReference type="Rhea" id="RHEA:28807"/>
        <dbReference type="ChEBI" id="CHEBI:15377"/>
        <dbReference type="ChEBI" id="CHEBI:29985"/>
        <dbReference type="ChEBI" id="CHEBI:57925"/>
        <dbReference type="ChEBI" id="CHEBI:61694"/>
        <dbReference type="EC" id="3.4.19.13"/>
    </reaction>
</comment>
<dbReference type="PRINTS" id="PR01210">
    <property type="entry name" value="GGTRANSPTASE"/>
</dbReference>
<dbReference type="InterPro" id="IPR029055">
    <property type="entry name" value="Ntn_hydrolases_N"/>
</dbReference>
<dbReference type="EC" id="3.4.19.13" evidence="6"/>
<dbReference type="Gene3D" id="3.60.20.40">
    <property type="match status" value="1"/>
</dbReference>
<keyword evidence="9" id="KW-1185">Reference proteome</keyword>
<evidence type="ECO:0000256" key="4">
    <source>
        <dbReference type="PIRSR" id="PIRSR600101-1"/>
    </source>
</evidence>
<keyword evidence="6" id="KW-0865">Zymogen</keyword>
<keyword evidence="6 8" id="KW-0808">Transferase</keyword>
<comment type="pathway">
    <text evidence="6">Sulfur metabolism; glutathione metabolism.</text>
</comment>
<keyword evidence="6" id="KW-0317">Glutathione biosynthesis</keyword>
<dbReference type="GO" id="GO:0036374">
    <property type="term" value="F:glutathione hydrolase activity"/>
    <property type="evidence" value="ECO:0007669"/>
    <property type="project" value="UniProtKB-UniRule"/>
</dbReference>
<comment type="subunit">
    <text evidence="6">This enzyme consists of two polypeptide chains, which are synthesized in precursor form from a single polypeptide.</text>
</comment>
<dbReference type="PANTHER" id="PTHR43881:SF1">
    <property type="entry name" value="GAMMA-GLUTAMYLTRANSPEPTIDASE (AFU_ORTHOLOGUE AFUA_4G13580)"/>
    <property type="match status" value="1"/>
</dbReference>
<dbReference type="PANTHER" id="PTHR43881">
    <property type="entry name" value="GAMMA-GLUTAMYLTRANSPEPTIDASE (AFU_ORTHOLOGUE AFUA_4G13580)"/>
    <property type="match status" value="1"/>
</dbReference>
<feature type="active site" description="Nucleophile" evidence="4">
    <location>
        <position position="395"/>
    </location>
</feature>